<evidence type="ECO:0000313" key="2">
    <source>
        <dbReference type="Proteomes" id="UP000199116"/>
    </source>
</evidence>
<dbReference type="AlphaFoldDB" id="A0A1I2KQ20"/>
<name>A0A1I2KQ20_9FLAO</name>
<accession>A0A1I2KQ20</accession>
<gene>
    <name evidence="1" type="ORF">SAMN04488033_10486</name>
</gene>
<protein>
    <submittedName>
        <fullName evidence="1">Uncharacterized protein</fullName>
    </submittedName>
</protein>
<evidence type="ECO:0000313" key="1">
    <source>
        <dbReference type="EMBL" id="SFF68458.1"/>
    </source>
</evidence>
<organism evidence="1 2">
    <name type="scientific">Salegentibacter agarivorans</name>
    <dbReference type="NCBI Taxonomy" id="345907"/>
    <lineage>
        <taxon>Bacteria</taxon>
        <taxon>Pseudomonadati</taxon>
        <taxon>Bacteroidota</taxon>
        <taxon>Flavobacteriia</taxon>
        <taxon>Flavobacteriales</taxon>
        <taxon>Flavobacteriaceae</taxon>
        <taxon>Salegentibacter</taxon>
    </lineage>
</organism>
<reference evidence="2" key="1">
    <citation type="submission" date="2016-10" db="EMBL/GenBank/DDBJ databases">
        <authorList>
            <person name="Varghese N."/>
            <person name="Submissions S."/>
        </authorList>
    </citation>
    <scope>NUCLEOTIDE SEQUENCE [LARGE SCALE GENOMIC DNA]</scope>
    <source>
        <strain evidence="2">DSM 23515</strain>
    </source>
</reference>
<proteinExistence type="predicted"/>
<sequence length="66" mass="7939">MNIKYVCPSWGREGTKVYKLLAKAEKRDYQIVEIKISTDAQIEENYKEKLSTNYKPDLVFNQWYYP</sequence>
<keyword evidence="2" id="KW-1185">Reference proteome</keyword>
<dbReference type="Proteomes" id="UP000199116">
    <property type="component" value="Unassembled WGS sequence"/>
</dbReference>
<dbReference type="EMBL" id="FOOH01000004">
    <property type="protein sequence ID" value="SFF68458.1"/>
    <property type="molecule type" value="Genomic_DNA"/>
</dbReference>